<evidence type="ECO:0000313" key="1">
    <source>
        <dbReference type="EMBL" id="KAI8431461.1"/>
    </source>
</evidence>
<dbReference type="EMBL" id="CM046130">
    <property type="protein sequence ID" value="KAI8431461.1"/>
    <property type="molecule type" value="Genomic_DNA"/>
</dbReference>
<keyword evidence="2" id="KW-1185">Reference proteome</keyword>
<gene>
    <name evidence="1" type="ORF">MSG28_015979</name>
</gene>
<name>A0ACC0K647_CHOFU</name>
<comment type="caution">
    <text evidence="1">The sequence shown here is derived from an EMBL/GenBank/DDBJ whole genome shotgun (WGS) entry which is preliminary data.</text>
</comment>
<accession>A0ACC0K647</accession>
<protein>
    <submittedName>
        <fullName evidence="1">Uncharacterized protein</fullName>
    </submittedName>
</protein>
<dbReference type="Proteomes" id="UP001064048">
    <property type="component" value="Chromosome 30"/>
</dbReference>
<reference evidence="1 2" key="1">
    <citation type="journal article" date="2022" name="Genome Biol. Evol.">
        <title>The Spruce Budworm Genome: Reconstructing the Evolutionary History of Antifreeze Proteins.</title>
        <authorList>
            <person name="Beliveau C."/>
            <person name="Gagne P."/>
            <person name="Picq S."/>
            <person name="Vernygora O."/>
            <person name="Keeling C.I."/>
            <person name="Pinkney K."/>
            <person name="Doucet D."/>
            <person name="Wen F."/>
            <person name="Johnston J.S."/>
            <person name="Maaroufi H."/>
            <person name="Boyle B."/>
            <person name="Laroche J."/>
            <person name="Dewar K."/>
            <person name="Juretic N."/>
            <person name="Blackburn G."/>
            <person name="Nisole A."/>
            <person name="Brunet B."/>
            <person name="Brandao M."/>
            <person name="Lumley L."/>
            <person name="Duan J."/>
            <person name="Quan G."/>
            <person name="Lucarotti C.J."/>
            <person name="Roe A.D."/>
            <person name="Sperling F.A.H."/>
            <person name="Levesque R.C."/>
            <person name="Cusson M."/>
        </authorList>
    </citation>
    <scope>NUCLEOTIDE SEQUENCE [LARGE SCALE GENOMIC DNA]</scope>
    <source>
        <strain evidence="1">Glfc:IPQL:Cfum</strain>
    </source>
</reference>
<evidence type="ECO:0000313" key="2">
    <source>
        <dbReference type="Proteomes" id="UP001064048"/>
    </source>
</evidence>
<sequence>MALLKAILVICLLAVPLICSADTRVPACDQMCSHVPEDRNACCRDHGYEGYYTCIWNQMFCQ</sequence>
<proteinExistence type="predicted"/>
<organism evidence="1 2">
    <name type="scientific">Choristoneura fumiferana</name>
    <name type="common">Spruce budworm moth</name>
    <name type="synonym">Archips fumiferana</name>
    <dbReference type="NCBI Taxonomy" id="7141"/>
    <lineage>
        <taxon>Eukaryota</taxon>
        <taxon>Metazoa</taxon>
        <taxon>Ecdysozoa</taxon>
        <taxon>Arthropoda</taxon>
        <taxon>Hexapoda</taxon>
        <taxon>Insecta</taxon>
        <taxon>Pterygota</taxon>
        <taxon>Neoptera</taxon>
        <taxon>Endopterygota</taxon>
        <taxon>Lepidoptera</taxon>
        <taxon>Glossata</taxon>
        <taxon>Ditrysia</taxon>
        <taxon>Tortricoidea</taxon>
        <taxon>Tortricidae</taxon>
        <taxon>Tortricinae</taxon>
        <taxon>Choristoneura</taxon>
    </lineage>
</organism>